<evidence type="ECO:0000313" key="2">
    <source>
        <dbReference type="EMBL" id="ANL84626.1"/>
    </source>
</evidence>
<accession>A0ABM6C8S1</accession>
<dbReference type="Proteomes" id="UP000078551">
    <property type="component" value="Chromosome"/>
</dbReference>
<gene>
    <name evidence="2" type="ORF">AMC81_CH01845</name>
</gene>
<keyword evidence="1" id="KW-1133">Transmembrane helix</keyword>
<dbReference type="EMBL" id="CP013568">
    <property type="protein sequence ID" value="ANL84626.1"/>
    <property type="molecule type" value="Genomic_DNA"/>
</dbReference>
<evidence type="ECO:0000313" key="3">
    <source>
        <dbReference type="Proteomes" id="UP000078551"/>
    </source>
</evidence>
<proteinExistence type="predicted"/>
<reference evidence="2 3" key="1">
    <citation type="submission" date="2015-11" db="EMBL/GenBank/DDBJ databases">
        <title>The limits of bacterial species coexistence and the symbiotic plasmid transference in sympatric Rhizobium populations.</title>
        <authorList>
            <person name="Perez-Carrascal O.M."/>
            <person name="VanInsberghe D."/>
            <person name="Juarez S."/>
            <person name="Polz M.F."/>
            <person name="Vinuesa P."/>
            <person name="Gonzalez V."/>
        </authorList>
    </citation>
    <scope>NUCLEOTIDE SEQUENCE [LARGE SCALE GENOMIC DNA]</scope>
    <source>
        <strain evidence="2 3">N771</strain>
    </source>
</reference>
<keyword evidence="1" id="KW-0812">Transmembrane</keyword>
<protein>
    <submittedName>
        <fullName evidence="2">Uncharacterized protein</fullName>
    </submittedName>
</protein>
<sequence length="70" mass="7792">MTTSDIQARLADINRRTAEAQASRDRQFYALIGLHMLVIVGALFVFVSIPSCNEGLRLQYLANQENVSHG</sequence>
<keyword evidence="3" id="KW-1185">Reference proteome</keyword>
<evidence type="ECO:0000256" key="1">
    <source>
        <dbReference type="SAM" id="Phobius"/>
    </source>
</evidence>
<feature type="transmembrane region" description="Helical" evidence="1">
    <location>
        <begin position="28"/>
        <end position="49"/>
    </location>
</feature>
<keyword evidence="1" id="KW-0472">Membrane</keyword>
<organism evidence="2 3">
    <name type="scientific">Rhizobium phaseoli</name>
    <dbReference type="NCBI Taxonomy" id="396"/>
    <lineage>
        <taxon>Bacteria</taxon>
        <taxon>Pseudomonadati</taxon>
        <taxon>Pseudomonadota</taxon>
        <taxon>Alphaproteobacteria</taxon>
        <taxon>Hyphomicrobiales</taxon>
        <taxon>Rhizobiaceae</taxon>
        <taxon>Rhizobium/Agrobacterium group</taxon>
        <taxon>Rhizobium</taxon>
    </lineage>
</organism>
<name>A0ABM6C8S1_9HYPH</name>
<dbReference type="RefSeq" id="WP_064832487.1">
    <property type="nucleotide sequence ID" value="NZ_CP013568.1"/>
</dbReference>